<evidence type="ECO:0000256" key="6">
    <source>
        <dbReference type="ARBA" id="ARBA00023136"/>
    </source>
</evidence>
<gene>
    <name evidence="8" type="ORF">Pan189_22940</name>
</gene>
<proteinExistence type="inferred from homology"/>
<evidence type="ECO:0000256" key="7">
    <source>
        <dbReference type="SAM" id="Phobius"/>
    </source>
</evidence>
<reference evidence="8 9" key="1">
    <citation type="submission" date="2019-02" db="EMBL/GenBank/DDBJ databases">
        <title>Deep-cultivation of Planctomycetes and their phenomic and genomic characterization uncovers novel biology.</title>
        <authorList>
            <person name="Wiegand S."/>
            <person name="Jogler M."/>
            <person name="Boedeker C."/>
            <person name="Pinto D."/>
            <person name="Vollmers J."/>
            <person name="Rivas-Marin E."/>
            <person name="Kohn T."/>
            <person name="Peeters S.H."/>
            <person name="Heuer A."/>
            <person name="Rast P."/>
            <person name="Oberbeckmann S."/>
            <person name="Bunk B."/>
            <person name="Jeske O."/>
            <person name="Meyerdierks A."/>
            <person name="Storesund J.E."/>
            <person name="Kallscheuer N."/>
            <person name="Luecker S."/>
            <person name="Lage O.M."/>
            <person name="Pohl T."/>
            <person name="Merkel B.J."/>
            <person name="Hornburger P."/>
            <person name="Mueller R.-W."/>
            <person name="Bruemmer F."/>
            <person name="Labrenz M."/>
            <person name="Spormann A.M."/>
            <person name="Op den Camp H."/>
            <person name="Overmann J."/>
            <person name="Amann R."/>
            <person name="Jetten M.S.M."/>
            <person name="Mascher T."/>
            <person name="Medema M.H."/>
            <person name="Devos D.P."/>
            <person name="Kaster A.-K."/>
            <person name="Ovreas L."/>
            <person name="Rohde M."/>
            <person name="Galperin M.Y."/>
            <person name="Jogler C."/>
        </authorList>
    </citation>
    <scope>NUCLEOTIDE SEQUENCE [LARGE SCALE GENOMIC DNA]</scope>
    <source>
        <strain evidence="8 9">Pan189</strain>
    </source>
</reference>
<dbReference type="EMBL" id="CP036268">
    <property type="protein sequence ID" value="QDT37911.1"/>
    <property type="molecule type" value="Genomic_DNA"/>
</dbReference>
<protein>
    <recommendedName>
        <fullName evidence="10">Transglycosylase associated protein</fullName>
    </recommendedName>
</protein>
<dbReference type="OrthoDB" id="9811343at2"/>
<evidence type="ECO:0000313" key="9">
    <source>
        <dbReference type="Proteomes" id="UP000317318"/>
    </source>
</evidence>
<evidence type="ECO:0000256" key="3">
    <source>
        <dbReference type="ARBA" id="ARBA00022475"/>
    </source>
</evidence>
<dbReference type="InterPro" id="IPR007341">
    <property type="entry name" value="Transgly_assoc"/>
</dbReference>
<feature type="transmembrane region" description="Helical" evidence="7">
    <location>
        <begin position="77"/>
        <end position="95"/>
    </location>
</feature>
<comment type="similarity">
    <text evidence="2">Belongs to the UPF0410 family.</text>
</comment>
<keyword evidence="6 7" id="KW-0472">Membrane</keyword>
<dbReference type="AlphaFoldDB" id="A0A517R229"/>
<dbReference type="PANTHER" id="PTHR33884:SF3">
    <property type="entry name" value="UPF0410 PROTEIN YMGE"/>
    <property type="match status" value="1"/>
</dbReference>
<dbReference type="Proteomes" id="UP000317318">
    <property type="component" value="Chromosome"/>
</dbReference>
<evidence type="ECO:0000256" key="5">
    <source>
        <dbReference type="ARBA" id="ARBA00022989"/>
    </source>
</evidence>
<comment type="subcellular location">
    <subcellularLocation>
        <location evidence="1">Cell membrane</location>
        <topology evidence="1">Multi-pass membrane protein</topology>
    </subcellularLocation>
</comment>
<dbReference type="RefSeq" id="WP_145363989.1">
    <property type="nucleotide sequence ID" value="NZ_CP036268.1"/>
</dbReference>
<evidence type="ECO:0000256" key="1">
    <source>
        <dbReference type="ARBA" id="ARBA00004651"/>
    </source>
</evidence>
<name>A0A517R229_9PLAN</name>
<dbReference type="KEGG" id="svp:Pan189_22940"/>
<keyword evidence="4 7" id="KW-0812">Transmembrane</keyword>
<keyword evidence="9" id="KW-1185">Reference proteome</keyword>
<evidence type="ECO:0008006" key="10">
    <source>
        <dbReference type="Google" id="ProtNLM"/>
    </source>
</evidence>
<accession>A0A517R229</accession>
<keyword evidence="5 7" id="KW-1133">Transmembrane helix</keyword>
<feature type="transmembrane region" description="Helical" evidence="7">
    <location>
        <begin position="17"/>
        <end position="35"/>
    </location>
</feature>
<evidence type="ECO:0000313" key="8">
    <source>
        <dbReference type="EMBL" id="QDT37911.1"/>
    </source>
</evidence>
<dbReference type="PANTHER" id="PTHR33884">
    <property type="entry name" value="UPF0410 PROTEIN YMGE"/>
    <property type="match status" value="1"/>
</dbReference>
<organism evidence="8 9">
    <name type="scientific">Stratiformator vulcanicus</name>
    <dbReference type="NCBI Taxonomy" id="2527980"/>
    <lineage>
        <taxon>Bacteria</taxon>
        <taxon>Pseudomonadati</taxon>
        <taxon>Planctomycetota</taxon>
        <taxon>Planctomycetia</taxon>
        <taxon>Planctomycetales</taxon>
        <taxon>Planctomycetaceae</taxon>
        <taxon>Stratiformator</taxon>
    </lineage>
</organism>
<sequence>MLSHDMQLVINEAIQELLVWVGFGTLVGLAAKAIMPGRDPGGSIATFMMGIAGCIIGCGILMFFFNDVSVTPISPLGFAVGTGGAFLLLFFYRLLSGSLFAESEDGDRFMYWRHRWRRRRRLMND</sequence>
<evidence type="ECO:0000256" key="2">
    <source>
        <dbReference type="ARBA" id="ARBA00011006"/>
    </source>
</evidence>
<evidence type="ECO:0000256" key="4">
    <source>
        <dbReference type="ARBA" id="ARBA00022692"/>
    </source>
</evidence>
<keyword evidence="3" id="KW-1003">Cell membrane</keyword>
<dbReference type="GO" id="GO:0005886">
    <property type="term" value="C:plasma membrane"/>
    <property type="evidence" value="ECO:0007669"/>
    <property type="project" value="UniProtKB-SubCell"/>
</dbReference>
<feature type="transmembrane region" description="Helical" evidence="7">
    <location>
        <begin position="47"/>
        <end position="65"/>
    </location>
</feature>